<feature type="transmembrane region" description="Helical" evidence="2">
    <location>
        <begin position="127"/>
        <end position="152"/>
    </location>
</feature>
<evidence type="ECO:0000313" key="4">
    <source>
        <dbReference type="EMBL" id="KAF2077414.1"/>
    </source>
</evidence>
<keyword evidence="2" id="KW-0812">Transmembrane</keyword>
<comment type="caution">
    <text evidence="4">The sequence shown here is derived from an EMBL/GenBank/DDBJ whole genome shotgun (WGS) entry which is preliminary data.</text>
</comment>
<dbReference type="InterPro" id="IPR040283">
    <property type="entry name" value="DDB_G0292058-like"/>
</dbReference>
<feature type="transmembrane region" description="Helical" evidence="2">
    <location>
        <begin position="55"/>
        <end position="83"/>
    </location>
</feature>
<feature type="transmembrane region" description="Helical" evidence="2">
    <location>
        <begin position="258"/>
        <end position="280"/>
    </location>
</feature>
<dbReference type="EMBL" id="AJWJ01000029">
    <property type="protein sequence ID" value="KAF2077414.1"/>
    <property type="molecule type" value="Genomic_DNA"/>
</dbReference>
<dbReference type="OrthoDB" id="19498at2759"/>
<evidence type="ECO:0000256" key="2">
    <source>
        <dbReference type="SAM" id="Phobius"/>
    </source>
</evidence>
<feature type="chain" id="PRO_5035235048" evidence="3">
    <location>
        <begin position="28"/>
        <end position="482"/>
    </location>
</feature>
<accession>A0A8J4VAQ9</accession>
<feature type="signal peptide" evidence="3">
    <location>
        <begin position="1"/>
        <end position="27"/>
    </location>
</feature>
<proteinExistence type="predicted"/>
<dbReference type="AlphaFoldDB" id="A0A8J4VAQ9"/>
<feature type="transmembrane region" description="Helical" evidence="2">
    <location>
        <begin position="231"/>
        <end position="251"/>
    </location>
</feature>
<evidence type="ECO:0000256" key="3">
    <source>
        <dbReference type="SAM" id="SignalP"/>
    </source>
</evidence>
<gene>
    <name evidence="4" type="ORF">CYY_001263</name>
</gene>
<dbReference type="PANTHER" id="PTHR31414">
    <property type="entry name" value="TRANSMEMBRANE PROTEIN DDB_G0292058"/>
    <property type="match status" value="1"/>
</dbReference>
<keyword evidence="2" id="KW-0472">Membrane</keyword>
<evidence type="ECO:0000256" key="1">
    <source>
        <dbReference type="SAM" id="MobiDB-lite"/>
    </source>
</evidence>
<reference evidence="4" key="1">
    <citation type="submission" date="2020-01" db="EMBL/GenBank/DDBJ databases">
        <title>Development of genomics and gene disruption for Polysphondylium violaceum indicates a role for the polyketide synthase stlB in stalk morphogenesis.</title>
        <authorList>
            <person name="Narita B."/>
            <person name="Kawabe Y."/>
            <person name="Kin K."/>
            <person name="Saito T."/>
            <person name="Gibbs R."/>
            <person name="Kuspa A."/>
            <person name="Muzny D."/>
            <person name="Queller D."/>
            <person name="Richards S."/>
            <person name="Strassman J."/>
            <person name="Sucgang R."/>
            <person name="Worley K."/>
            <person name="Schaap P."/>
        </authorList>
    </citation>
    <scope>NUCLEOTIDE SEQUENCE</scope>
    <source>
        <strain evidence="4">QSvi11</strain>
    </source>
</reference>
<feature type="transmembrane region" description="Helical" evidence="2">
    <location>
        <begin position="422"/>
        <end position="443"/>
    </location>
</feature>
<dbReference type="PANTHER" id="PTHR31414:SF3">
    <property type="match status" value="1"/>
</dbReference>
<keyword evidence="2" id="KW-1133">Transmembrane helix</keyword>
<protein>
    <submittedName>
        <fullName evidence="4">Uncharacterized protein</fullName>
    </submittedName>
</protein>
<evidence type="ECO:0000313" key="5">
    <source>
        <dbReference type="Proteomes" id="UP000695562"/>
    </source>
</evidence>
<name>A0A8J4VAQ9_9MYCE</name>
<organism evidence="4 5">
    <name type="scientific">Polysphondylium violaceum</name>
    <dbReference type="NCBI Taxonomy" id="133409"/>
    <lineage>
        <taxon>Eukaryota</taxon>
        <taxon>Amoebozoa</taxon>
        <taxon>Evosea</taxon>
        <taxon>Eumycetozoa</taxon>
        <taxon>Dictyostelia</taxon>
        <taxon>Dictyosteliales</taxon>
        <taxon>Dictyosteliaceae</taxon>
        <taxon>Polysphondylium</taxon>
    </lineage>
</organism>
<dbReference type="GO" id="GO:0016020">
    <property type="term" value="C:membrane"/>
    <property type="evidence" value="ECO:0007669"/>
    <property type="project" value="TreeGrafter"/>
</dbReference>
<sequence length="482" mass="53916">MISKVKSVLFLTSTLITLGTCTSSASSFISPSDLTRYDFNRDKVDPVFDLENSEYVQSLIVLGFPGLFLCIFILLLGVLGLFIRNCVTCGCGKNKKELSTENTESFETSSWAEFDYRKKPKEYKKKFGLGFIKFLLFIVIITTVVGVILGFASNSVVSDKMDGFFIQMEKTANDAKVTLSFIVKNLAGSTDEGSIVRENIKPFSDALANVTKTTKDARVTEKNLNMLRDTIVIMGYIIAIITCGWAVFGLANGKAWSFMFLSYLSLLCISITFLAMGLHVPLSAATSDLCDSLDQYVETGVPTVWMNEWFDCQDNSTVNKAFEYSELEINKLLDMLNKFTLELAGMTFTMTNITKLNINKLRVLVPIDQLDLFDSKFNMHTIDVISSIPKLKHIASCEYVKDFFLTVQDEYCDDIIENSNRLIISEILISVIWIPGFIFALIYSKDKKIDPKDTNNNTNNNSDTASNGSSTENMVIPVNNSH</sequence>
<feature type="compositionally biased region" description="Low complexity" evidence="1">
    <location>
        <begin position="454"/>
        <end position="471"/>
    </location>
</feature>
<feature type="region of interest" description="Disordered" evidence="1">
    <location>
        <begin position="451"/>
        <end position="482"/>
    </location>
</feature>
<dbReference type="Proteomes" id="UP000695562">
    <property type="component" value="Unassembled WGS sequence"/>
</dbReference>
<keyword evidence="5" id="KW-1185">Reference proteome</keyword>
<keyword evidence="3" id="KW-0732">Signal</keyword>